<proteinExistence type="inferred from homology"/>
<protein>
    <recommendedName>
        <fullName evidence="3">phospholipase D</fullName>
        <ecNumber evidence="3">3.1.4.4</ecNumber>
    </recommendedName>
</protein>
<dbReference type="Gene3D" id="3.30.870.10">
    <property type="entry name" value="Endonuclease Chain A"/>
    <property type="match status" value="1"/>
</dbReference>
<sequence length="479" mass="54328">MEPKITAHFDDIHQVLLREIGSAKSYIVAAVAWFTDREILNALRHRASFGVSIRIAITDDEINRPPKAPNFDALIDLGGEIHRISPGSRRDSLMHHKFCVIDGTTVITGSYNWTRRARYNKENVTVVHNHVSFATRFIDTFEQIVGKETDGTSILDTDRIRKRLELIRNLIQLGDVEDLPPHIQRLRGVANEAGLRKALTALDTGEYTQALEEIEQWLKRASALVVSEDAEVPYLKLHLEALELEIAALTAEQADLERRLVVFNRRHDDALGDLIQAVLAARAKLKRLHAEKARREEREHAEEAEKAAHSAENQYREYAEEHHRVQAEPPHKELDAESEKTLKQMYRSACRLCHPDKVEEAFKAKATEIFQQLDAAYRTQDIESVHDILNLLQSGGLNLDARSSLLTEASRLRGAIAQVEHHIATTVSALHALKASSAVQLMESIGYSDEAWTTYVDRRQRELMSELHTLEQEIDVLCV</sequence>
<evidence type="ECO:0000256" key="6">
    <source>
        <dbReference type="ARBA" id="ARBA00023098"/>
    </source>
</evidence>
<dbReference type="PANTHER" id="PTHR43856">
    <property type="entry name" value="CARDIOLIPIN HYDROLASE"/>
    <property type="match status" value="1"/>
</dbReference>
<comment type="similarity">
    <text evidence="2">Belongs to the phospholipase D family.</text>
</comment>
<feature type="domain" description="PLD phosphodiesterase" evidence="9">
    <location>
        <begin position="90"/>
        <end position="117"/>
    </location>
</feature>
<comment type="catalytic activity">
    <reaction evidence="1">
        <text>a 1,2-diacyl-sn-glycero-3-phosphocholine + H2O = a 1,2-diacyl-sn-glycero-3-phosphate + choline + H(+)</text>
        <dbReference type="Rhea" id="RHEA:14445"/>
        <dbReference type="ChEBI" id="CHEBI:15354"/>
        <dbReference type="ChEBI" id="CHEBI:15377"/>
        <dbReference type="ChEBI" id="CHEBI:15378"/>
        <dbReference type="ChEBI" id="CHEBI:57643"/>
        <dbReference type="ChEBI" id="CHEBI:58608"/>
        <dbReference type="EC" id="3.1.4.4"/>
    </reaction>
</comment>
<dbReference type="InterPro" id="IPR025202">
    <property type="entry name" value="PLD-like_dom"/>
</dbReference>
<organism evidence="10 11">
    <name type="scientific">Vreelandella vilamensis</name>
    <dbReference type="NCBI Taxonomy" id="531309"/>
    <lineage>
        <taxon>Bacteria</taxon>
        <taxon>Pseudomonadati</taxon>
        <taxon>Pseudomonadota</taxon>
        <taxon>Gammaproteobacteria</taxon>
        <taxon>Oceanospirillales</taxon>
        <taxon>Halomonadaceae</taxon>
        <taxon>Vreelandella</taxon>
    </lineage>
</organism>
<evidence type="ECO:0000256" key="8">
    <source>
        <dbReference type="SAM" id="MobiDB-lite"/>
    </source>
</evidence>
<dbReference type="RefSeq" id="WP_309655756.1">
    <property type="nucleotide sequence ID" value="NZ_JARWAN010000009.1"/>
</dbReference>
<evidence type="ECO:0000256" key="3">
    <source>
        <dbReference type="ARBA" id="ARBA00012027"/>
    </source>
</evidence>
<dbReference type="SUPFAM" id="SSF56024">
    <property type="entry name" value="Phospholipase D/nuclease"/>
    <property type="match status" value="1"/>
</dbReference>
<dbReference type="PROSITE" id="PS50035">
    <property type="entry name" value="PLD"/>
    <property type="match status" value="1"/>
</dbReference>
<dbReference type="EMBL" id="JARWAN010000009">
    <property type="protein sequence ID" value="MDR5898847.1"/>
    <property type="molecule type" value="Genomic_DNA"/>
</dbReference>
<dbReference type="PANTHER" id="PTHR43856:SF1">
    <property type="entry name" value="MITOCHONDRIAL CARDIOLIPIN HYDROLASE"/>
    <property type="match status" value="1"/>
</dbReference>
<evidence type="ECO:0000256" key="2">
    <source>
        <dbReference type="ARBA" id="ARBA00008664"/>
    </source>
</evidence>
<dbReference type="InterPro" id="IPR001623">
    <property type="entry name" value="DnaJ_domain"/>
</dbReference>
<accession>A0ABU1H517</accession>
<keyword evidence="7" id="KW-0143">Chaperone</keyword>
<dbReference type="Proteomes" id="UP001254564">
    <property type="component" value="Unassembled WGS sequence"/>
</dbReference>
<dbReference type="Pfam" id="PF13091">
    <property type="entry name" value="PLDc_2"/>
    <property type="match status" value="1"/>
</dbReference>
<gene>
    <name evidence="10" type="ORF">QC823_07580</name>
</gene>
<keyword evidence="4" id="KW-0378">Hydrolase</keyword>
<dbReference type="InterPro" id="IPR051406">
    <property type="entry name" value="PLD_domain"/>
</dbReference>
<evidence type="ECO:0000256" key="1">
    <source>
        <dbReference type="ARBA" id="ARBA00000798"/>
    </source>
</evidence>
<keyword evidence="6" id="KW-0443">Lipid metabolism</keyword>
<evidence type="ECO:0000256" key="4">
    <source>
        <dbReference type="ARBA" id="ARBA00022801"/>
    </source>
</evidence>
<evidence type="ECO:0000313" key="10">
    <source>
        <dbReference type="EMBL" id="MDR5898847.1"/>
    </source>
</evidence>
<dbReference type="Gene3D" id="1.10.287.110">
    <property type="entry name" value="DnaJ domain"/>
    <property type="match status" value="1"/>
</dbReference>
<reference evidence="10 11" key="1">
    <citation type="submission" date="2023-04" db="EMBL/GenBank/DDBJ databases">
        <title>A long-awaited taxogenomic arrangement of the family Halomonadaceae.</title>
        <authorList>
            <person name="De La Haba R."/>
            <person name="Chuvochina M."/>
            <person name="Wittouck S."/>
            <person name="Arahal D.R."/>
            <person name="Sanchez-Porro C."/>
            <person name="Hugenholtz P."/>
            <person name="Ventosa A."/>
        </authorList>
    </citation>
    <scope>NUCLEOTIDE SEQUENCE [LARGE SCALE GENOMIC DNA]</scope>
    <source>
        <strain evidence="10 11">DSM 21020</strain>
    </source>
</reference>
<evidence type="ECO:0000259" key="9">
    <source>
        <dbReference type="PROSITE" id="PS50035"/>
    </source>
</evidence>
<dbReference type="CDD" id="cd06257">
    <property type="entry name" value="DnaJ"/>
    <property type="match status" value="1"/>
</dbReference>
<dbReference type="EC" id="3.1.4.4" evidence="3"/>
<dbReference type="CDD" id="cd09174">
    <property type="entry name" value="PLDc_Nuc_like_unchar2"/>
    <property type="match status" value="1"/>
</dbReference>
<comment type="caution">
    <text evidence="10">The sequence shown here is derived from an EMBL/GenBank/DDBJ whole genome shotgun (WGS) entry which is preliminary data.</text>
</comment>
<evidence type="ECO:0000313" key="11">
    <source>
        <dbReference type="Proteomes" id="UP001254564"/>
    </source>
</evidence>
<name>A0ABU1H517_9GAMM</name>
<dbReference type="InterPro" id="IPR001736">
    <property type="entry name" value="PLipase_D/transphosphatidylase"/>
</dbReference>
<dbReference type="InterPro" id="IPR036869">
    <property type="entry name" value="J_dom_sf"/>
</dbReference>
<evidence type="ECO:0000256" key="7">
    <source>
        <dbReference type="ARBA" id="ARBA00023186"/>
    </source>
</evidence>
<keyword evidence="11" id="KW-1185">Reference proteome</keyword>
<keyword evidence="5" id="KW-0442">Lipid degradation</keyword>
<feature type="region of interest" description="Disordered" evidence="8">
    <location>
        <begin position="292"/>
        <end position="312"/>
    </location>
</feature>
<evidence type="ECO:0000256" key="5">
    <source>
        <dbReference type="ARBA" id="ARBA00022963"/>
    </source>
</evidence>
<dbReference type="SMART" id="SM00155">
    <property type="entry name" value="PLDc"/>
    <property type="match status" value="1"/>
</dbReference>
<dbReference type="SUPFAM" id="SSF46565">
    <property type="entry name" value="Chaperone J-domain"/>
    <property type="match status" value="1"/>
</dbReference>